<feature type="chain" id="PRO_5046864404" description="VWA domain-containing protein" evidence="1">
    <location>
        <begin position="23"/>
        <end position="602"/>
    </location>
</feature>
<dbReference type="PROSITE" id="PS51257">
    <property type="entry name" value="PROKAR_LIPOPROTEIN"/>
    <property type="match status" value="1"/>
</dbReference>
<evidence type="ECO:0000313" key="3">
    <source>
        <dbReference type="Proteomes" id="UP001160301"/>
    </source>
</evidence>
<proteinExistence type="predicted"/>
<reference evidence="2 3" key="1">
    <citation type="submission" date="2023-04" db="EMBL/GenBank/DDBJ databases">
        <title>The genome sequence of Polyangium sorediatum DSM14670.</title>
        <authorList>
            <person name="Zhang X."/>
        </authorList>
    </citation>
    <scope>NUCLEOTIDE SEQUENCE [LARGE SCALE GENOMIC DNA]</scope>
    <source>
        <strain evidence="2 3">DSM 14670</strain>
    </source>
</reference>
<dbReference type="EMBL" id="JARZHI010000014">
    <property type="protein sequence ID" value="MDI1431476.1"/>
    <property type="molecule type" value="Genomic_DNA"/>
</dbReference>
<comment type="caution">
    <text evidence="2">The sequence shown here is derived from an EMBL/GenBank/DDBJ whole genome shotgun (WGS) entry which is preliminary data.</text>
</comment>
<evidence type="ECO:0000256" key="1">
    <source>
        <dbReference type="SAM" id="SignalP"/>
    </source>
</evidence>
<gene>
    <name evidence="2" type="ORF">QHF89_18420</name>
</gene>
<name>A0ABT6NT63_9BACT</name>
<dbReference type="Proteomes" id="UP001160301">
    <property type="component" value="Unassembled WGS sequence"/>
</dbReference>
<organism evidence="2 3">
    <name type="scientific">Polyangium sorediatum</name>
    <dbReference type="NCBI Taxonomy" id="889274"/>
    <lineage>
        <taxon>Bacteria</taxon>
        <taxon>Pseudomonadati</taxon>
        <taxon>Myxococcota</taxon>
        <taxon>Polyangia</taxon>
        <taxon>Polyangiales</taxon>
        <taxon>Polyangiaceae</taxon>
        <taxon>Polyangium</taxon>
    </lineage>
</organism>
<dbReference type="RefSeq" id="WP_136972709.1">
    <property type="nucleotide sequence ID" value="NZ_JARZHI010000014.1"/>
</dbReference>
<protein>
    <recommendedName>
        <fullName evidence="4">VWA domain-containing protein</fullName>
    </recommendedName>
</protein>
<keyword evidence="3" id="KW-1185">Reference proteome</keyword>
<accession>A0ABT6NT63</accession>
<evidence type="ECO:0008006" key="4">
    <source>
        <dbReference type="Google" id="ProtNLM"/>
    </source>
</evidence>
<feature type="signal peptide" evidence="1">
    <location>
        <begin position="1"/>
        <end position="22"/>
    </location>
</feature>
<keyword evidence="1" id="KW-0732">Signal</keyword>
<sequence length="602" mass="63399">MSQRSSMAWVSCVLGLGATVVACQGVINVGGGDGSGGSGGSGGSAPLLKADKLDILLVVDNSRSMADKQEILSRATQDLVQSLANPPCVDENGVIGTTPSSPLDPCPAGLARRHVPVTDIHVGVISSSLGGHGSDACPDVETSDATCAPSPNVTNNDKGHLLERIDQCGGAVVPTYEDKGFLAWDPTGALSPPGTSDPNDLAKNLSDLILGAGQIGCGYESQLESWYRFLVDPEPSQTISIVDGHATPQGIDVALLAQRRDFLRPDSMLVILTLTDENDCSIQERSQYYLAAQHQMAGGTLLRLPRPRSECATDPNDVCCKSCGQELGGCPPDPTCSDPSGQIALLSQVDDQPNLRCFDQKRRFGIDFLYPVDRYINALTQPTVTTRAGDVVPNPLFSDLDPSDGITNVRDPGLVFVAGIVGVPWQDLARDPSNPAAGYKNAAELAQSGTWDALLGDPATNTAPTNPYMIESVEKRAGVAAGNAINGGDRTIQDKDDLQYACTFPLPTPRDCSDPSLTACDCSEPNNDNPLCAPNPNNGGARTMQVAAKAYPSPRTMRVIEGVGNQGVLTSICPTQITDPTSPDYAYRPVVQALVERMASRL</sequence>
<evidence type="ECO:0000313" key="2">
    <source>
        <dbReference type="EMBL" id="MDI1431476.1"/>
    </source>
</evidence>